<evidence type="ECO:0000256" key="1">
    <source>
        <dbReference type="SAM" id="Phobius"/>
    </source>
</evidence>
<reference evidence="2 3" key="1">
    <citation type="submission" date="2017-12" db="EMBL/GenBank/DDBJ databases">
        <title>Sequencing the genomes of 1000 Actinobacteria strains.</title>
        <authorList>
            <person name="Klenk H.-P."/>
        </authorList>
    </citation>
    <scope>NUCLEOTIDE SEQUENCE [LARGE SCALE GENOMIC DNA]</scope>
    <source>
        <strain evidence="2 3">DSM 45165</strain>
    </source>
</reference>
<proteinExistence type="predicted"/>
<dbReference type="Proteomes" id="UP000233750">
    <property type="component" value="Unassembled WGS sequence"/>
</dbReference>
<keyword evidence="1" id="KW-0812">Transmembrane</keyword>
<organism evidence="2 3">
    <name type="scientific">Amycolatopsis echigonensis</name>
    <dbReference type="NCBI Taxonomy" id="2576905"/>
    <lineage>
        <taxon>Bacteria</taxon>
        <taxon>Bacillati</taxon>
        <taxon>Actinomycetota</taxon>
        <taxon>Actinomycetes</taxon>
        <taxon>Pseudonocardiales</taxon>
        <taxon>Pseudonocardiaceae</taxon>
        <taxon>Amycolatopsis</taxon>
    </lineage>
</organism>
<gene>
    <name evidence="2" type="ORF">ATK30_1047</name>
</gene>
<dbReference type="AlphaFoldDB" id="A0A2N3W8V4"/>
<keyword evidence="1" id="KW-1133">Transmembrane helix</keyword>
<comment type="caution">
    <text evidence="2">The sequence shown here is derived from an EMBL/GenBank/DDBJ whole genome shotgun (WGS) entry which is preliminary data.</text>
</comment>
<evidence type="ECO:0000313" key="2">
    <source>
        <dbReference type="EMBL" id="PKV90303.1"/>
    </source>
</evidence>
<protein>
    <submittedName>
        <fullName evidence="2">Uncharacterized protein</fullName>
    </submittedName>
</protein>
<evidence type="ECO:0000313" key="3">
    <source>
        <dbReference type="Proteomes" id="UP000233750"/>
    </source>
</evidence>
<keyword evidence="1" id="KW-0472">Membrane</keyword>
<accession>A0A2N3W8V4</accession>
<feature type="transmembrane region" description="Helical" evidence="1">
    <location>
        <begin position="6"/>
        <end position="24"/>
    </location>
</feature>
<sequence length="182" mass="20799">MWVPIVVGMIGLVGVVAGQLVNAWREDRRWRREQEREDVRWARESKRESVKLDRDTKILIFGELLQSLNRAHSLLDRIREASGKEALKGITSEYLNNVHKIRAKAAEVQLICSPDMHRFFSKGMSDMWLLPAMMYGVDVDDPRTGEPAGTLSAEDAMDRISGFRSDFLRLARNELVIGATMR</sequence>
<dbReference type="EMBL" id="PJMY01000003">
    <property type="protein sequence ID" value="PKV90303.1"/>
    <property type="molecule type" value="Genomic_DNA"/>
</dbReference>
<name>A0A2N3W8V4_9PSEU</name>
<keyword evidence="3" id="KW-1185">Reference proteome</keyword>